<sequence>MAQLLFVNLVASALAGLIPVPGGVGAAEATLTAGLVAFGVDESTAFAIAVTHRLCTNYLPPIWGYPSLQWLRRKAYL</sequence>
<dbReference type="PANTHER" id="PTHR39087:SF2">
    <property type="entry name" value="UPF0104 MEMBRANE PROTEIN MJ1595"/>
    <property type="match status" value="1"/>
</dbReference>
<evidence type="ECO:0000256" key="6">
    <source>
        <dbReference type="SAM" id="SignalP"/>
    </source>
</evidence>
<name>A0ABY2B8M9_9ACTN</name>
<dbReference type="EMBL" id="SLWM01000042">
    <property type="protein sequence ID" value="TCO08974.1"/>
    <property type="molecule type" value="Genomic_DNA"/>
</dbReference>
<evidence type="ECO:0000256" key="3">
    <source>
        <dbReference type="ARBA" id="ARBA00022692"/>
    </source>
</evidence>
<organism evidence="7 8">
    <name type="scientific">Kribbella orskensis</name>
    <dbReference type="NCBI Taxonomy" id="2512216"/>
    <lineage>
        <taxon>Bacteria</taxon>
        <taxon>Bacillati</taxon>
        <taxon>Actinomycetota</taxon>
        <taxon>Actinomycetes</taxon>
        <taxon>Propionibacteriales</taxon>
        <taxon>Kribbellaceae</taxon>
        <taxon>Kribbella</taxon>
    </lineage>
</organism>
<dbReference type="Pfam" id="PF03706">
    <property type="entry name" value="LPG_synthase_TM"/>
    <property type="match status" value="1"/>
</dbReference>
<dbReference type="PANTHER" id="PTHR39087">
    <property type="entry name" value="UPF0104 MEMBRANE PROTEIN MJ1595"/>
    <property type="match status" value="1"/>
</dbReference>
<reference evidence="7 8" key="1">
    <citation type="journal article" date="2015" name="Stand. Genomic Sci.">
        <title>Genomic Encyclopedia of Bacterial and Archaeal Type Strains, Phase III: the genomes of soil and plant-associated and newly described type strains.</title>
        <authorList>
            <person name="Whitman W.B."/>
            <person name="Woyke T."/>
            <person name="Klenk H.P."/>
            <person name="Zhou Y."/>
            <person name="Lilburn T.G."/>
            <person name="Beck B.J."/>
            <person name="De Vos P."/>
            <person name="Vandamme P."/>
            <person name="Eisen J.A."/>
            <person name="Garrity G."/>
            <person name="Hugenholtz P."/>
            <person name="Kyrpides N.C."/>
        </authorList>
    </citation>
    <scope>NUCLEOTIDE SEQUENCE [LARGE SCALE GENOMIC DNA]</scope>
    <source>
        <strain evidence="7 8">VKM Ac-2538</strain>
    </source>
</reference>
<dbReference type="RefSeq" id="WP_199240363.1">
    <property type="nucleotide sequence ID" value="NZ_SLWM01000042.1"/>
</dbReference>
<dbReference type="Proteomes" id="UP000295818">
    <property type="component" value="Unassembled WGS sequence"/>
</dbReference>
<keyword evidence="8" id="KW-1185">Reference proteome</keyword>
<evidence type="ECO:0000313" key="7">
    <source>
        <dbReference type="EMBL" id="TCO08974.1"/>
    </source>
</evidence>
<evidence type="ECO:0000256" key="5">
    <source>
        <dbReference type="ARBA" id="ARBA00023136"/>
    </source>
</evidence>
<evidence type="ECO:0000313" key="8">
    <source>
        <dbReference type="Proteomes" id="UP000295818"/>
    </source>
</evidence>
<keyword evidence="4" id="KW-1133">Transmembrane helix</keyword>
<protein>
    <submittedName>
        <fullName evidence="7">Lysylphosphatidylglycerol synthase-like protein</fullName>
    </submittedName>
</protein>
<comment type="subcellular location">
    <subcellularLocation>
        <location evidence="1">Cell membrane</location>
        <topology evidence="1">Multi-pass membrane protein</topology>
    </subcellularLocation>
</comment>
<gene>
    <name evidence="7" type="ORF">EV644_1426</name>
</gene>
<feature type="signal peptide" evidence="6">
    <location>
        <begin position="1"/>
        <end position="26"/>
    </location>
</feature>
<evidence type="ECO:0000256" key="4">
    <source>
        <dbReference type="ARBA" id="ARBA00022989"/>
    </source>
</evidence>
<dbReference type="InterPro" id="IPR022791">
    <property type="entry name" value="L-PG_synthase/AglD"/>
</dbReference>
<evidence type="ECO:0000256" key="2">
    <source>
        <dbReference type="ARBA" id="ARBA00022475"/>
    </source>
</evidence>
<keyword evidence="5" id="KW-0472">Membrane</keyword>
<keyword evidence="2" id="KW-1003">Cell membrane</keyword>
<comment type="caution">
    <text evidence="7">The sequence shown here is derived from an EMBL/GenBank/DDBJ whole genome shotgun (WGS) entry which is preliminary data.</text>
</comment>
<evidence type="ECO:0000256" key="1">
    <source>
        <dbReference type="ARBA" id="ARBA00004651"/>
    </source>
</evidence>
<proteinExistence type="predicted"/>
<keyword evidence="6" id="KW-0732">Signal</keyword>
<keyword evidence="3" id="KW-0812">Transmembrane</keyword>
<accession>A0ABY2B8M9</accession>
<feature type="chain" id="PRO_5047547134" evidence="6">
    <location>
        <begin position="27"/>
        <end position="77"/>
    </location>
</feature>